<evidence type="ECO:0000313" key="8">
    <source>
        <dbReference type="Proteomes" id="UP000634530"/>
    </source>
</evidence>
<dbReference type="GO" id="GO:0030170">
    <property type="term" value="F:pyridoxal phosphate binding"/>
    <property type="evidence" value="ECO:0007669"/>
    <property type="project" value="InterPro"/>
</dbReference>
<proteinExistence type="inferred from homology"/>
<dbReference type="SUPFAM" id="SSF53383">
    <property type="entry name" value="PLP-dependent transferases"/>
    <property type="match status" value="1"/>
</dbReference>
<evidence type="ECO:0000256" key="3">
    <source>
        <dbReference type="ARBA" id="ARBA00023015"/>
    </source>
</evidence>
<dbReference type="SMART" id="SM00345">
    <property type="entry name" value="HTH_GNTR"/>
    <property type="match status" value="1"/>
</dbReference>
<dbReference type="KEGG" id="pvw:HU752_011555"/>
<dbReference type="AlphaFoldDB" id="A0A9E6PPC1"/>
<dbReference type="InterPro" id="IPR015424">
    <property type="entry name" value="PyrdxlP-dep_Trfase"/>
</dbReference>
<evidence type="ECO:0000259" key="6">
    <source>
        <dbReference type="PROSITE" id="PS50949"/>
    </source>
</evidence>
<reference evidence="7 8" key="2">
    <citation type="journal article" date="2021" name="Microorganisms">
        <title>The Ever-Expanding Pseudomonas Genus: Description of 43 New Species and Partition of the Pseudomonas putida Group.</title>
        <authorList>
            <person name="Girard L."/>
            <person name="Lood C."/>
            <person name="Hofte M."/>
            <person name="Vandamme P."/>
            <person name="Rokni-Zadeh H."/>
            <person name="van Noort V."/>
            <person name="Lavigne R."/>
            <person name="De Mot R."/>
        </authorList>
    </citation>
    <scope>NUCLEOTIDE SEQUENCE [LARGE SCALE GENOMIC DNA]</scope>
    <source>
        <strain evidence="7 8">RW8P3</strain>
    </source>
</reference>
<sequence>MKDFRVSKDDELSLTQQLVNGICRWIEARRIRPGTRLPSIRQLARDKQVSHSRVIEAYERLVSLGILESRQGKGFFLAEPLAAQSDDAADTPQVNDASWQPLTQPSQDRLNLCCGWIPDAWREPQVVGFAIRQVTRTDPDSLFSYSSPLGLPLLRQQIQQRLERMDVRVGHEQILTTQGVSHAMDLLVRSLLKPGDCVLVESPGYPNLFNLLQAAGVRLLSISRTQDGPDIRRLEALLQEHRPRCLFINSMYHNPTGTSLRPATAHRLLQLAEIHDFHIIEDDTYADLHNGAGIRLASLDSQNRVIYVASFSKTLSGSLRVGYLVSSADQVRRLAQFKSVTSLGTSRFVESVVATLLGNGAYRKLLQRLRERLDKAMAQTLRHLEAYGWETFAEPVGGMFVWARCAPFGFARLNQVAAACGVMLSSGDAYYLDGQDSDWIRINVAYADDPRATAFFERLAAERDRQPGLKCSAAGDSGYSLSAAD</sequence>
<organism evidence="7 8">
    <name type="scientific">Pseudomonas vanderleydeniana</name>
    <dbReference type="NCBI Taxonomy" id="2745495"/>
    <lineage>
        <taxon>Bacteria</taxon>
        <taxon>Pseudomonadati</taxon>
        <taxon>Pseudomonadota</taxon>
        <taxon>Gammaproteobacteria</taxon>
        <taxon>Pseudomonadales</taxon>
        <taxon>Pseudomonadaceae</taxon>
        <taxon>Pseudomonas</taxon>
    </lineage>
</organism>
<evidence type="ECO:0000313" key="7">
    <source>
        <dbReference type="EMBL" id="QXI30534.1"/>
    </source>
</evidence>
<dbReference type="CDD" id="cd07377">
    <property type="entry name" value="WHTH_GntR"/>
    <property type="match status" value="1"/>
</dbReference>
<keyword evidence="7" id="KW-0032">Aminotransferase</keyword>
<dbReference type="GO" id="GO:0003700">
    <property type="term" value="F:DNA-binding transcription factor activity"/>
    <property type="evidence" value="ECO:0007669"/>
    <property type="project" value="InterPro"/>
</dbReference>
<comment type="similarity">
    <text evidence="1">In the C-terminal section; belongs to the class-I pyridoxal-phosphate-dependent aminotransferase family.</text>
</comment>
<dbReference type="EMBL" id="CP077093">
    <property type="protein sequence ID" value="QXI30534.1"/>
    <property type="molecule type" value="Genomic_DNA"/>
</dbReference>
<dbReference type="InterPro" id="IPR015421">
    <property type="entry name" value="PyrdxlP-dep_Trfase_major"/>
</dbReference>
<keyword evidence="2" id="KW-0663">Pyridoxal phosphate</keyword>
<dbReference type="CDD" id="cd00609">
    <property type="entry name" value="AAT_like"/>
    <property type="match status" value="1"/>
</dbReference>
<evidence type="ECO:0000256" key="5">
    <source>
        <dbReference type="ARBA" id="ARBA00023163"/>
    </source>
</evidence>
<feature type="domain" description="HTH gntR-type" evidence="6">
    <location>
        <begin position="12"/>
        <end position="80"/>
    </location>
</feature>
<dbReference type="GO" id="GO:0003677">
    <property type="term" value="F:DNA binding"/>
    <property type="evidence" value="ECO:0007669"/>
    <property type="project" value="UniProtKB-KW"/>
</dbReference>
<gene>
    <name evidence="7" type="ORF">HU752_011555</name>
</gene>
<dbReference type="Proteomes" id="UP000634530">
    <property type="component" value="Chromosome"/>
</dbReference>
<dbReference type="PANTHER" id="PTHR46577">
    <property type="entry name" value="HTH-TYPE TRANSCRIPTIONAL REGULATORY PROTEIN GABR"/>
    <property type="match status" value="1"/>
</dbReference>
<dbReference type="InterPro" id="IPR000524">
    <property type="entry name" value="Tscrpt_reg_HTH_GntR"/>
</dbReference>
<name>A0A9E6PPC1_9PSED</name>
<keyword evidence="7" id="KW-0808">Transferase</keyword>
<dbReference type="GO" id="GO:0008483">
    <property type="term" value="F:transaminase activity"/>
    <property type="evidence" value="ECO:0007669"/>
    <property type="project" value="UniProtKB-KW"/>
</dbReference>
<dbReference type="InterPro" id="IPR036388">
    <property type="entry name" value="WH-like_DNA-bd_sf"/>
</dbReference>
<reference evidence="7 8" key="1">
    <citation type="journal article" date="2020" name="Microorganisms">
        <title>Reliable Identification of Environmental Pseudomonas Isolates Using the rpoD Gene.</title>
        <authorList>
            <consortium name="The Broad Institute Genome Sequencing Platform"/>
            <person name="Girard L."/>
            <person name="Lood C."/>
            <person name="Rokni-Zadeh H."/>
            <person name="van Noort V."/>
            <person name="Lavigne R."/>
            <person name="De Mot R."/>
        </authorList>
    </citation>
    <scope>NUCLEOTIDE SEQUENCE [LARGE SCALE GENOMIC DNA]</scope>
    <source>
        <strain evidence="7 8">RW8P3</strain>
    </source>
</reference>
<keyword evidence="4" id="KW-0238">DNA-binding</keyword>
<keyword evidence="3" id="KW-0805">Transcription regulation</keyword>
<protein>
    <submittedName>
        <fullName evidence="7">PLP-dependent aminotransferase family protein</fullName>
    </submittedName>
</protein>
<keyword evidence="8" id="KW-1185">Reference proteome</keyword>
<dbReference type="Pfam" id="PF00392">
    <property type="entry name" value="GntR"/>
    <property type="match status" value="1"/>
</dbReference>
<dbReference type="SUPFAM" id="SSF46785">
    <property type="entry name" value="Winged helix' DNA-binding domain"/>
    <property type="match status" value="1"/>
</dbReference>
<dbReference type="InterPro" id="IPR036390">
    <property type="entry name" value="WH_DNA-bd_sf"/>
</dbReference>
<dbReference type="InterPro" id="IPR051446">
    <property type="entry name" value="HTH_trans_reg/aminotransferase"/>
</dbReference>
<dbReference type="PANTHER" id="PTHR46577:SF2">
    <property type="entry name" value="TRANSCRIPTIONAL REGULATORY PROTEIN"/>
    <property type="match status" value="1"/>
</dbReference>
<dbReference type="Gene3D" id="1.10.10.10">
    <property type="entry name" value="Winged helix-like DNA-binding domain superfamily/Winged helix DNA-binding domain"/>
    <property type="match status" value="1"/>
</dbReference>
<dbReference type="Gene3D" id="3.40.640.10">
    <property type="entry name" value="Type I PLP-dependent aspartate aminotransferase-like (Major domain)"/>
    <property type="match status" value="1"/>
</dbReference>
<accession>A0A9E6PPC1</accession>
<dbReference type="PROSITE" id="PS50949">
    <property type="entry name" value="HTH_GNTR"/>
    <property type="match status" value="1"/>
</dbReference>
<keyword evidence="5" id="KW-0804">Transcription</keyword>
<evidence type="ECO:0000256" key="2">
    <source>
        <dbReference type="ARBA" id="ARBA00022898"/>
    </source>
</evidence>
<dbReference type="InterPro" id="IPR004839">
    <property type="entry name" value="Aminotransferase_I/II_large"/>
</dbReference>
<evidence type="ECO:0000256" key="4">
    <source>
        <dbReference type="ARBA" id="ARBA00023125"/>
    </source>
</evidence>
<dbReference type="Pfam" id="PF00155">
    <property type="entry name" value="Aminotran_1_2"/>
    <property type="match status" value="1"/>
</dbReference>
<evidence type="ECO:0000256" key="1">
    <source>
        <dbReference type="ARBA" id="ARBA00005384"/>
    </source>
</evidence>